<evidence type="ECO:0000256" key="2">
    <source>
        <dbReference type="ARBA" id="ARBA00022448"/>
    </source>
</evidence>
<evidence type="ECO:0000259" key="8">
    <source>
        <dbReference type="PROSITE" id="PS50928"/>
    </source>
</evidence>
<keyword evidence="6 7" id="KW-0472">Membrane</keyword>
<proteinExistence type="inferred from homology"/>
<comment type="caution">
    <text evidence="9">The sequence shown here is derived from an EMBL/GenBank/DDBJ whole genome shotgun (WGS) entry which is preliminary data.</text>
</comment>
<dbReference type="NCBIfam" id="TIGR01726">
    <property type="entry name" value="HEQRo_perm_3TM"/>
    <property type="match status" value="1"/>
</dbReference>
<evidence type="ECO:0000256" key="1">
    <source>
        <dbReference type="ARBA" id="ARBA00004651"/>
    </source>
</evidence>
<keyword evidence="3" id="KW-1003">Cell membrane</keyword>
<evidence type="ECO:0000256" key="4">
    <source>
        <dbReference type="ARBA" id="ARBA00022692"/>
    </source>
</evidence>
<keyword evidence="2 7" id="KW-0813">Transport</keyword>
<dbReference type="PROSITE" id="PS50928">
    <property type="entry name" value="ABC_TM1"/>
    <property type="match status" value="1"/>
</dbReference>
<accession>A0AAW9NWD0</accession>
<feature type="domain" description="ABC transmembrane type-1" evidence="8">
    <location>
        <begin position="19"/>
        <end position="215"/>
    </location>
</feature>
<name>A0AAW9NWD0_9BACL</name>
<dbReference type="PANTHER" id="PTHR30614">
    <property type="entry name" value="MEMBRANE COMPONENT OF AMINO ACID ABC TRANSPORTER"/>
    <property type="match status" value="1"/>
</dbReference>
<dbReference type="Pfam" id="PF00528">
    <property type="entry name" value="BPD_transp_1"/>
    <property type="match status" value="1"/>
</dbReference>
<evidence type="ECO:0000256" key="7">
    <source>
        <dbReference type="RuleBase" id="RU363032"/>
    </source>
</evidence>
<dbReference type="InterPro" id="IPR043429">
    <property type="entry name" value="ArtM/GltK/GlnP/TcyL/YhdX-like"/>
</dbReference>
<dbReference type="AlphaFoldDB" id="A0AAW9NWD0"/>
<dbReference type="EMBL" id="JARSFG010000018">
    <property type="protein sequence ID" value="MEC1179611.1"/>
    <property type="molecule type" value="Genomic_DNA"/>
</dbReference>
<dbReference type="SUPFAM" id="SSF161098">
    <property type="entry name" value="MetI-like"/>
    <property type="match status" value="1"/>
</dbReference>
<evidence type="ECO:0000313" key="9">
    <source>
        <dbReference type="EMBL" id="MEC1179611.1"/>
    </source>
</evidence>
<evidence type="ECO:0000256" key="6">
    <source>
        <dbReference type="ARBA" id="ARBA00023136"/>
    </source>
</evidence>
<dbReference type="GO" id="GO:0043190">
    <property type="term" value="C:ATP-binding cassette (ABC) transporter complex"/>
    <property type="evidence" value="ECO:0007669"/>
    <property type="project" value="InterPro"/>
</dbReference>
<dbReference type="CDD" id="cd06261">
    <property type="entry name" value="TM_PBP2"/>
    <property type="match status" value="1"/>
</dbReference>
<protein>
    <submittedName>
        <fullName evidence="9">Amino acid ABC transporter permease</fullName>
    </submittedName>
</protein>
<feature type="transmembrane region" description="Helical" evidence="7">
    <location>
        <begin position="196"/>
        <end position="218"/>
    </location>
</feature>
<dbReference type="InterPro" id="IPR000515">
    <property type="entry name" value="MetI-like"/>
</dbReference>
<comment type="subcellular location">
    <subcellularLocation>
        <location evidence="1 7">Cell membrane</location>
        <topology evidence="1 7">Multi-pass membrane protein</topology>
    </subcellularLocation>
</comment>
<dbReference type="Proteomes" id="UP001344888">
    <property type="component" value="Unassembled WGS sequence"/>
</dbReference>
<dbReference type="RefSeq" id="WP_326124094.1">
    <property type="nucleotide sequence ID" value="NZ_JARSFG010000018.1"/>
</dbReference>
<dbReference type="GO" id="GO:0022857">
    <property type="term" value="F:transmembrane transporter activity"/>
    <property type="evidence" value="ECO:0007669"/>
    <property type="project" value="InterPro"/>
</dbReference>
<dbReference type="GO" id="GO:0006865">
    <property type="term" value="P:amino acid transport"/>
    <property type="evidence" value="ECO:0007669"/>
    <property type="project" value="TreeGrafter"/>
</dbReference>
<feature type="transmembrane region" description="Helical" evidence="7">
    <location>
        <begin position="20"/>
        <end position="43"/>
    </location>
</feature>
<feature type="transmembrane region" description="Helical" evidence="7">
    <location>
        <begin position="90"/>
        <end position="111"/>
    </location>
</feature>
<feature type="transmembrane region" description="Helical" evidence="7">
    <location>
        <begin position="55"/>
        <end position="78"/>
    </location>
</feature>
<keyword evidence="4 7" id="KW-0812">Transmembrane</keyword>
<organism evidence="9 10">
    <name type="scientific">Metasolibacillus meyeri</name>
    <dbReference type="NCBI Taxonomy" id="1071052"/>
    <lineage>
        <taxon>Bacteria</taxon>
        <taxon>Bacillati</taxon>
        <taxon>Bacillota</taxon>
        <taxon>Bacilli</taxon>
        <taxon>Bacillales</taxon>
        <taxon>Caryophanaceae</taxon>
        <taxon>Metasolibacillus</taxon>
    </lineage>
</organism>
<keyword evidence="5 7" id="KW-1133">Transmembrane helix</keyword>
<dbReference type="PANTHER" id="PTHR30614:SF43">
    <property type="entry name" value="L-CYSTINE TRANSPORT SYSTEM PERMEASE PROTEIN TCYM"/>
    <property type="match status" value="1"/>
</dbReference>
<keyword evidence="10" id="KW-1185">Reference proteome</keyword>
<gene>
    <name evidence="9" type="ORF">P9B03_14015</name>
</gene>
<sequence length="234" mass="25473">MQLDFSFIKKALLEISKAIPLTLFITIVPLLCGLLIGIIVAFIRLGQNKPLQAIANFYVSFYRGTPVILHIFVIYFGLPQISKAAFNISLAGWPVVTFVIIALTLNAGAFLSEIIRSGIISVSVQQTEAAASLGMTGLQVFRRIVLPQAFVTIIPNLTNMFIGFLHASSIAFLVSVQEMMGIANIIAASNLKYLEAFIAAGIMYWVITVAVELFAGTLERKLTAHLRQGVVQQG</sequence>
<evidence type="ECO:0000256" key="3">
    <source>
        <dbReference type="ARBA" id="ARBA00022475"/>
    </source>
</evidence>
<comment type="similarity">
    <text evidence="7">Belongs to the binding-protein-dependent transport system permease family.</text>
</comment>
<evidence type="ECO:0000313" key="10">
    <source>
        <dbReference type="Proteomes" id="UP001344888"/>
    </source>
</evidence>
<dbReference type="InterPro" id="IPR035906">
    <property type="entry name" value="MetI-like_sf"/>
</dbReference>
<feature type="transmembrane region" description="Helical" evidence="7">
    <location>
        <begin position="149"/>
        <end position="176"/>
    </location>
</feature>
<evidence type="ECO:0000256" key="5">
    <source>
        <dbReference type="ARBA" id="ARBA00022989"/>
    </source>
</evidence>
<dbReference type="Gene3D" id="1.10.3720.10">
    <property type="entry name" value="MetI-like"/>
    <property type="match status" value="1"/>
</dbReference>
<dbReference type="InterPro" id="IPR010065">
    <property type="entry name" value="AA_ABC_transptr_permease_3TM"/>
</dbReference>
<reference evidence="9 10" key="1">
    <citation type="submission" date="2023-03" db="EMBL/GenBank/DDBJ databases">
        <title>Bacillus Genome Sequencing.</title>
        <authorList>
            <person name="Dunlap C."/>
        </authorList>
    </citation>
    <scope>NUCLEOTIDE SEQUENCE [LARGE SCALE GENOMIC DNA]</scope>
    <source>
        <strain evidence="9 10">B-59205</strain>
    </source>
</reference>